<feature type="compositionally biased region" description="Low complexity" evidence="1">
    <location>
        <begin position="279"/>
        <end position="303"/>
    </location>
</feature>
<organism evidence="2 3">
    <name type="scientific">Kluyvera cryocrescens</name>
    <name type="common">Kluyvera citrophila</name>
    <dbReference type="NCBI Taxonomy" id="580"/>
    <lineage>
        <taxon>Bacteria</taxon>
        <taxon>Pseudomonadati</taxon>
        <taxon>Pseudomonadota</taxon>
        <taxon>Gammaproteobacteria</taxon>
        <taxon>Enterobacterales</taxon>
        <taxon>Enterobacteriaceae</taxon>
        <taxon>Kluyvera</taxon>
    </lineage>
</organism>
<dbReference type="EMBL" id="CAADJD010000006">
    <property type="protein sequence ID" value="VFS56463.1"/>
    <property type="molecule type" value="Genomic_DNA"/>
</dbReference>
<feature type="compositionally biased region" description="Basic and acidic residues" evidence="1">
    <location>
        <begin position="393"/>
        <end position="402"/>
    </location>
</feature>
<feature type="region of interest" description="Disordered" evidence="1">
    <location>
        <begin position="177"/>
        <end position="346"/>
    </location>
</feature>
<protein>
    <submittedName>
        <fullName evidence="2">Uncharacterized protein</fullName>
    </submittedName>
</protein>
<feature type="compositionally biased region" description="Basic and acidic residues" evidence="1">
    <location>
        <begin position="214"/>
        <end position="224"/>
    </location>
</feature>
<dbReference type="Proteomes" id="UP000401081">
    <property type="component" value="Unassembled WGS sequence"/>
</dbReference>
<evidence type="ECO:0000313" key="2">
    <source>
        <dbReference type="EMBL" id="VFS56463.1"/>
    </source>
</evidence>
<feature type="compositionally biased region" description="Polar residues" evidence="1">
    <location>
        <begin position="363"/>
        <end position="388"/>
    </location>
</feature>
<feature type="region of interest" description="Disordered" evidence="1">
    <location>
        <begin position="358"/>
        <end position="457"/>
    </location>
</feature>
<name>A0A485A9U7_KLUCR</name>
<evidence type="ECO:0000256" key="1">
    <source>
        <dbReference type="SAM" id="MobiDB-lite"/>
    </source>
</evidence>
<accession>A0A485A9U7</accession>
<feature type="compositionally biased region" description="Low complexity" evidence="1">
    <location>
        <begin position="244"/>
        <end position="267"/>
    </location>
</feature>
<feature type="compositionally biased region" description="Basic and acidic residues" evidence="1">
    <location>
        <begin position="198"/>
        <end position="207"/>
    </location>
</feature>
<gene>
    <name evidence="2" type="ORF">NCTC12993_00446</name>
</gene>
<evidence type="ECO:0000313" key="3">
    <source>
        <dbReference type="Proteomes" id="UP000401081"/>
    </source>
</evidence>
<keyword evidence="3" id="KW-1185">Reference proteome</keyword>
<reference evidence="2 3" key="1">
    <citation type="submission" date="2019-03" db="EMBL/GenBank/DDBJ databases">
        <authorList>
            <consortium name="Pathogen Informatics"/>
        </authorList>
    </citation>
    <scope>NUCLEOTIDE SEQUENCE [LARGE SCALE GENOMIC DNA]</scope>
    <source>
        <strain evidence="2 3">NCTC12993</strain>
    </source>
</reference>
<proteinExistence type="predicted"/>
<feature type="compositionally biased region" description="Polar residues" evidence="1">
    <location>
        <begin position="331"/>
        <end position="340"/>
    </location>
</feature>
<sequence length="457" mass="47499">MNAVNGNREPSSSDAHDYIFVAGSSSSSASAGSANVNNSINYFESINVTIGGKTYQGNNRLTDVISGNGEEKLDPGHSDTKTSWQYELNIDADLNGGAEGDHIKSITLNGLPVGSVVSYTDADGHTVSIEVKDTNGITIDVGDNANLDMNLTVTSPTEITGDHPLNVDVTVDVGNEEYPSGPIVDDDTTHRIPIVGGEETHSDDTVHTLDAADDVSHSSAEHTDTANSADQTEETSSTDHAEDSSSTDQTDGSTSDSNTTDADGADQTGDHTSETDAPDQSGDADSTDQTDQTDQTEDTGSTDLTDDDASADDSTANLLVDDDHLDLSGVDSDNSQLSTAEESPESSLNLLLDDIDTQLAEADSTQSTEPQADTSAAAVTSESDQESTLDLSDIIHDDDSKDLSSLIQVADTGEHAETAGEVQDVPAESGGDQGGDAWTAPNAAELDHLIAQPDTDS</sequence>
<dbReference type="AlphaFoldDB" id="A0A485A9U7"/>